<gene>
    <name evidence="8" type="ORF">N825_08340</name>
</gene>
<dbReference type="AlphaFoldDB" id="W9GYI7"/>
<evidence type="ECO:0000256" key="1">
    <source>
        <dbReference type="ARBA" id="ARBA00001974"/>
    </source>
</evidence>
<comment type="similarity">
    <text evidence="2">Belongs to the GMC oxidoreductase family.</text>
</comment>
<keyword evidence="3" id="KW-0285">Flavoprotein</keyword>
<organism evidence="8 9">
    <name type="scientific">Skermanella stibiiresistens SB22</name>
    <dbReference type="NCBI Taxonomy" id="1385369"/>
    <lineage>
        <taxon>Bacteria</taxon>
        <taxon>Pseudomonadati</taxon>
        <taxon>Pseudomonadota</taxon>
        <taxon>Alphaproteobacteria</taxon>
        <taxon>Rhodospirillales</taxon>
        <taxon>Azospirillaceae</taxon>
        <taxon>Skermanella</taxon>
    </lineage>
</organism>
<evidence type="ECO:0008006" key="10">
    <source>
        <dbReference type="Google" id="ProtNLM"/>
    </source>
</evidence>
<evidence type="ECO:0000256" key="2">
    <source>
        <dbReference type="ARBA" id="ARBA00010790"/>
    </source>
</evidence>
<evidence type="ECO:0000313" key="8">
    <source>
        <dbReference type="EMBL" id="EWY39000.1"/>
    </source>
</evidence>
<dbReference type="STRING" id="1385369.N825_08340"/>
<dbReference type="GO" id="GO:0050660">
    <property type="term" value="F:flavin adenine dinucleotide binding"/>
    <property type="evidence" value="ECO:0007669"/>
    <property type="project" value="InterPro"/>
</dbReference>
<dbReference type="RefSeq" id="WP_037455404.1">
    <property type="nucleotide sequence ID" value="NZ_AVFL01000014.1"/>
</dbReference>
<feature type="domain" description="Glucose-methanol-choline oxidoreductase N-terminal" evidence="6">
    <location>
        <begin position="105"/>
        <end position="337"/>
    </location>
</feature>
<evidence type="ECO:0000259" key="6">
    <source>
        <dbReference type="Pfam" id="PF00732"/>
    </source>
</evidence>
<reference evidence="8 9" key="1">
    <citation type="submission" date="2013-08" db="EMBL/GenBank/DDBJ databases">
        <title>The genome sequence of Skermanella stibiiresistens.</title>
        <authorList>
            <person name="Zhu W."/>
            <person name="Wang G."/>
        </authorList>
    </citation>
    <scope>NUCLEOTIDE SEQUENCE [LARGE SCALE GENOMIC DNA]</scope>
    <source>
        <strain evidence="8 9">SB22</strain>
    </source>
</reference>
<dbReference type="EMBL" id="AVFL01000014">
    <property type="protein sequence ID" value="EWY39000.1"/>
    <property type="molecule type" value="Genomic_DNA"/>
</dbReference>
<evidence type="ECO:0000259" key="7">
    <source>
        <dbReference type="Pfam" id="PF05199"/>
    </source>
</evidence>
<protein>
    <recommendedName>
        <fullName evidence="10">Choline dehydrogenase</fullName>
    </recommendedName>
</protein>
<dbReference type="GO" id="GO:0016614">
    <property type="term" value="F:oxidoreductase activity, acting on CH-OH group of donors"/>
    <property type="evidence" value="ECO:0007669"/>
    <property type="project" value="InterPro"/>
</dbReference>
<dbReference type="Pfam" id="PF00732">
    <property type="entry name" value="GMC_oxred_N"/>
    <property type="match status" value="1"/>
</dbReference>
<evidence type="ECO:0000256" key="5">
    <source>
        <dbReference type="ARBA" id="ARBA00023002"/>
    </source>
</evidence>
<dbReference type="Proteomes" id="UP000019486">
    <property type="component" value="Unassembled WGS sequence"/>
</dbReference>
<evidence type="ECO:0000256" key="4">
    <source>
        <dbReference type="ARBA" id="ARBA00022827"/>
    </source>
</evidence>
<evidence type="ECO:0000256" key="3">
    <source>
        <dbReference type="ARBA" id="ARBA00022630"/>
    </source>
</evidence>
<accession>W9GYI7</accession>
<comment type="cofactor">
    <cofactor evidence="1">
        <name>FAD</name>
        <dbReference type="ChEBI" id="CHEBI:57692"/>
    </cofactor>
</comment>
<dbReference type="InterPro" id="IPR000172">
    <property type="entry name" value="GMC_OxRdtase_N"/>
</dbReference>
<dbReference type="InterPro" id="IPR007867">
    <property type="entry name" value="GMC_OxRtase_C"/>
</dbReference>
<dbReference type="PANTHER" id="PTHR42784:SF1">
    <property type="entry name" value="PYRANOSE 2-OXIDASE"/>
    <property type="match status" value="1"/>
</dbReference>
<keyword evidence="9" id="KW-1185">Reference proteome</keyword>
<sequence length="568" mass="61192">MDHSPPTERGPVVETVSADVVIVGAGVVGGLAAYALRKFGHSVIVLDSGPRIDRVEAVQRFRASPTKGSNAPYENPPYTPQPDENNYYNYYVQAGAKTFQGLYLRGVGGTSWHWTGHAERHYPNDFRMWSAYGVGVDWPISYDDMLPYYQRVEQEWGVAGDASDYIGPDRRGETFPLPRVPMTYSDTRIGSATEGIDFTYQCAGSEFKAGMLAYGPYPHARNSVPHDGRPQCCGNASCRFICPIAAKYDASAHVTKAEQLGARVLDKRVVHRIETGADGRVTGLLYSHPDGWEGRAIGTRYILAAHAIETPKLLLISTGERTPKGVANSSGMVGRNLIALADVNTLGLAPEATFPYRGPVSATGGLKSLRDGGFRATHGAIATNFVNGGWNATLGPAQRAEKLIQQGVFGAELAAEMARQTAREVTLGSMVDVLPNDANRVVADFANPDAMGIPRPKVTFGWDEYTDRGIAVARQMHQAIFRKMGIPEDTWQQPEPDVETAVIAGTTRMGACSKTSVVDPFCQSHDHPNLHIIGTGVYPTTGIVSPSMTAAGLALRAADQIHAGFGQG</sequence>
<proteinExistence type="inferred from homology"/>
<dbReference type="SUPFAM" id="SSF51905">
    <property type="entry name" value="FAD/NAD(P)-binding domain"/>
    <property type="match status" value="1"/>
</dbReference>
<dbReference type="PANTHER" id="PTHR42784">
    <property type="entry name" value="PYRANOSE 2-OXIDASE"/>
    <property type="match status" value="1"/>
</dbReference>
<dbReference type="InterPro" id="IPR051473">
    <property type="entry name" value="P2Ox-like"/>
</dbReference>
<name>W9GYI7_9PROT</name>
<evidence type="ECO:0000313" key="9">
    <source>
        <dbReference type="Proteomes" id="UP000019486"/>
    </source>
</evidence>
<keyword evidence="5" id="KW-0560">Oxidoreductase</keyword>
<dbReference type="Gene3D" id="3.50.50.60">
    <property type="entry name" value="FAD/NAD(P)-binding domain"/>
    <property type="match status" value="2"/>
</dbReference>
<dbReference type="OrthoDB" id="9798604at2"/>
<dbReference type="InterPro" id="IPR036188">
    <property type="entry name" value="FAD/NAD-bd_sf"/>
</dbReference>
<comment type="caution">
    <text evidence="8">The sequence shown here is derived from an EMBL/GenBank/DDBJ whole genome shotgun (WGS) entry which is preliminary data.</text>
</comment>
<dbReference type="Pfam" id="PF13450">
    <property type="entry name" value="NAD_binding_8"/>
    <property type="match status" value="1"/>
</dbReference>
<dbReference type="Pfam" id="PF05199">
    <property type="entry name" value="GMC_oxred_C"/>
    <property type="match status" value="1"/>
</dbReference>
<feature type="domain" description="Glucose-methanol-choline oxidoreductase C-terminal" evidence="7">
    <location>
        <begin position="439"/>
        <end position="554"/>
    </location>
</feature>
<keyword evidence="4" id="KW-0274">FAD</keyword>